<sequence>MDLLFNAFKRKTGSTSSAERTLAAISNTQAMIEFDPKGIVLSANQHFLDIFGYSLEEIIGHHHRQFVEESFAQSPKYQNFWRKLAAGTSSGGQFKRLTKTGEIVWVQAIYSPVLNADGQVVKIVKLACDITSQKHQAVSDAGQIAAINRSLAAIEFNLDGTILKANENFLAAMGYKEAEIVGKHHRMFVAPEEATSQDYAAFWADLGKGQFKSDEYLRYGKGGKRVWIQASYNPILDDEGTPIRVMKFATVITERKDAMEAIGHSLEALANRDLTCRIEQKFNNDLDPVRIALNKSIDTFVGIVSSIKHSTSGIRAATQEILAGANDLSDRTNREASAIAQTTSSVETLASTVEANKKNASHASETTDTLSVGAANADKAMSRATGAMTAIAESSSKISNIISLIDDIAFQTNLLALNASVEAARAGEAGKGFAVVAVEVRRLAQSSANSSTEIKQLIEQASKEVGGGEQFVKDATEKVQAMLTDISQSNDVVRQISSATRDQANTINEVSMAIREIDEMSQRNAALVEEMNAAIGQCERQSSDLDMMVEQFKLDERGNGTAHTHRSVA</sequence>
<dbReference type="SUPFAM" id="SSF58104">
    <property type="entry name" value="Methyl-accepting chemotaxis protein (MCP) signaling domain"/>
    <property type="match status" value="1"/>
</dbReference>
<dbReference type="AlphaFoldDB" id="A0A4R6VL09"/>
<dbReference type="SMART" id="SM00086">
    <property type="entry name" value="PAC"/>
    <property type="match status" value="2"/>
</dbReference>
<dbReference type="SMART" id="SM00091">
    <property type="entry name" value="PAS"/>
    <property type="match status" value="2"/>
</dbReference>
<dbReference type="Pfam" id="PF08447">
    <property type="entry name" value="PAS_3"/>
    <property type="match status" value="2"/>
</dbReference>
<dbReference type="GO" id="GO:0006935">
    <property type="term" value="P:chemotaxis"/>
    <property type="evidence" value="ECO:0007669"/>
    <property type="project" value="UniProtKB-KW"/>
</dbReference>
<feature type="coiled-coil region" evidence="4">
    <location>
        <begin position="510"/>
        <end position="537"/>
    </location>
</feature>
<dbReference type="InterPro" id="IPR013655">
    <property type="entry name" value="PAS_fold_3"/>
</dbReference>
<evidence type="ECO:0000259" key="6">
    <source>
        <dbReference type="PROSITE" id="PS50112"/>
    </source>
</evidence>
<dbReference type="CDD" id="cd00130">
    <property type="entry name" value="PAS"/>
    <property type="match status" value="2"/>
</dbReference>
<evidence type="ECO:0000313" key="8">
    <source>
        <dbReference type="EMBL" id="TDQ64175.1"/>
    </source>
</evidence>
<dbReference type="GO" id="GO:0007165">
    <property type="term" value="P:signal transduction"/>
    <property type="evidence" value="ECO:0007669"/>
    <property type="project" value="UniProtKB-KW"/>
</dbReference>
<proteinExistence type="inferred from homology"/>
<dbReference type="Proteomes" id="UP000295391">
    <property type="component" value="Unassembled WGS sequence"/>
</dbReference>
<feature type="domain" description="PAS" evidence="6">
    <location>
        <begin position="18"/>
        <end position="60"/>
    </location>
</feature>
<evidence type="ECO:0000256" key="2">
    <source>
        <dbReference type="ARBA" id="ARBA00029447"/>
    </source>
</evidence>
<comment type="similarity">
    <text evidence="2">Belongs to the methyl-accepting chemotaxis (MCP) protein family.</text>
</comment>
<dbReference type="SUPFAM" id="SSF55785">
    <property type="entry name" value="PYP-like sensor domain (PAS domain)"/>
    <property type="match status" value="2"/>
</dbReference>
<dbReference type="InterPro" id="IPR051310">
    <property type="entry name" value="MCP_chemotaxis"/>
</dbReference>
<dbReference type="InterPro" id="IPR035965">
    <property type="entry name" value="PAS-like_dom_sf"/>
</dbReference>
<dbReference type="NCBIfam" id="TIGR00229">
    <property type="entry name" value="sensory_box"/>
    <property type="match status" value="2"/>
</dbReference>
<dbReference type="Gene3D" id="1.10.287.950">
    <property type="entry name" value="Methyl-accepting chemotaxis protein"/>
    <property type="match status" value="1"/>
</dbReference>
<organism evidence="8 9">
    <name type="scientific">Maritalea mobilis</name>
    <dbReference type="NCBI Taxonomy" id="483324"/>
    <lineage>
        <taxon>Bacteria</taxon>
        <taxon>Pseudomonadati</taxon>
        <taxon>Pseudomonadota</taxon>
        <taxon>Alphaproteobacteria</taxon>
        <taxon>Hyphomicrobiales</taxon>
        <taxon>Devosiaceae</taxon>
        <taxon>Maritalea</taxon>
    </lineage>
</organism>
<gene>
    <name evidence="8" type="ORF">ATL17_2188</name>
</gene>
<protein>
    <submittedName>
        <fullName evidence="8">Methyl-accepting chemotaxis sensory transducer with Pas/Pac sensor</fullName>
    </submittedName>
</protein>
<dbReference type="InterPro" id="IPR004090">
    <property type="entry name" value="Chemotax_Me-accpt_rcpt"/>
</dbReference>
<dbReference type="Gene3D" id="3.30.450.20">
    <property type="entry name" value="PAS domain"/>
    <property type="match status" value="2"/>
</dbReference>
<evidence type="ECO:0000259" key="7">
    <source>
        <dbReference type="PROSITE" id="PS50113"/>
    </source>
</evidence>
<dbReference type="Pfam" id="PF00015">
    <property type="entry name" value="MCPsignal"/>
    <property type="match status" value="1"/>
</dbReference>
<evidence type="ECO:0000259" key="5">
    <source>
        <dbReference type="PROSITE" id="PS50111"/>
    </source>
</evidence>
<dbReference type="RefSeq" id="WP_133572796.1">
    <property type="nucleotide sequence ID" value="NZ_SNYR01000002.1"/>
</dbReference>
<accession>A0A4R6VL09</accession>
<dbReference type="SMART" id="SM00283">
    <property type="entry name" value="MA"/>
    <property type="match status" value="1"/>
</dbReference>
<keyword evidence="3" id="KW-0807">Transducer</keyword>
<dbReference type="PANTHER" id="PTHR43531">
    <property type="entry name" value="PROTEIN ICFG"/>
    <property type="match status" value="1"/>
</dbReference>
<feature type="domain" description="PAC" evidence="7">
    <location>
        <begin position="212"/>
        <end position="264"/>
    </location>
</feature>
<dbReference type="PRINTS" id="PR00260">
    <property type="entry name" value="CHEMTRNSDUCR"/>
</dbReference>
<dbReference type="InterPro" id="IPR000700">
    <property type="entry name" value="PAS-assoc_C"/>
</dbReference>
<reference evidence="8 9" key="1">
    <citation type="submission" date="2019-03" db="EMBL/GenBank/DDBJ databases">
        <title>Genomic Encyclopedia of Type Strains, Phase III (KMG-III): the genomes of soil and plant-associated and newly described type strains.</title>
        <authorList>
            <person name="Whitman W."/>
        </authorList>
    </citation>
    <scope>NUCLEOTIDE SEQUENCE [LARGE SCALE GENOMIC DNA]</scope>
    <source>
        <strain evidence="8 9">CGMCC 1.7002</strain>
    </source>
</reference>
<dbReference type="InterPro" id="IPR001610">
    <property type="entry name" value="PAC"/>
</dbReference>
<evidence type="ECO:0000256" key="1">
    <source>
        <dbReference type="ARBA" id="ARBA00022500"/>
    </source>
</evidence>
<comment type="caution">
    <text evidence="8">The sequence shown here is derived from an EMBL/GenBank/DDBJ whole genome shotgun (WGS) entry which is preliminary data.</text>
</comment>
<feature type="domain" description="PAS" evidence="6">
    <location>
        <begin position="157"/>
        <end position="193"/>
    </location>
</feature>
<evidence type="ECO:0000256" key="3">
    <source>
        <dbReference type="PROSITE-ProRule" id="PRU00284"/>
    </source>
</evidence>
<keyword evidence="9" id="KW-1185">Reference proteome</keyword>
<dbReference type="GO" id="GO:0016020">
    <property type="term" value="C:membrane"/>
    <property type="evidence" value="ECO:0007669"/>
    <property type="project" value="InterPro"/>
</dbReference>
<evidence type="ECO:0000256" key="4">
    <source>
        <dbReference type="SAM" id="Coils"/>
    </source>
</evidence>
<evidence type="ECO:0000313" key="9">
    <source>
        <dbReference type="Proteomes" id="UP000295391"/>
    </source>
</evidence>
<dbReference type="PROSITE" id="PS50111">
    <property type="entry name" value="CHEMOTAXIS_TRANSDUC_2"/>
    <property type="match status" value="1"/>
</dbReference>
<feature type="domain" description="PAC" evidence="7">
    <location>
        <begin position="90"/>
        <end position="142"/>
    </location>
</feature>
<dbReference type="PANTHER" id="PTHR43531:SF11">
    <property type="entry name" value="METHYL-ACCEPTING CHEMOTAXIS PROTEIN 3"/>
    <property type="match status" value="1"/>
</dbReference>
<dbReference type="PROSITE" id="PS50112">
    <property type="entry name" value="PAS"/>
    <property type="match status" value="2"/>
</dbReference>
<keyword evidence="1" id="KW-0145">Chemotaxis</keyword>
<dbReference type="PROSITE" id="PS50113">
    <property type="entry name" value="PAC"/>
    <property type="match status" value="2"/>
</dbReference>
<dbReference type="InterPro" id="IPR000014">
    <property type="entry name" value="PAS"/>
</dbReference>
<keyword evidence="4" id="KW-0175">Coiled coil</keyword>
<name>A0A4R6VL09_9HYPH</name>
<feature type="domain" description="Methyl-accepting transducer" evidence="5">
    <location>
        <begin position="310"/>
        <end position="539"/>
    </location>
</feature>
<dbReference type="EMBL" id="SNYR01000002">
    <property type="protein sequence ID" value="TDQ64175.1"/>
    <property type="molecule type" value="Genomic_DNA"/>
</dbReference>
<dbReference type="OrthoDB" id="8320983at2"/>
<dbReference type="InterPro" id="IPR004089">
    <property type="entry name" value="MCPsignal_dom"/>
</dbReference>
<dbReference type="GO" id="GO:0004888">
    <property type="term" value="F:transmembrane signaling receptor activity"/>
    <property type="evidence" value="ECO:0007669"/>
    <property type="project" value="InterPro"/>
</dbReference>